<dbReference type="Gene3D" id="1.10.10.10">
    <property type="entry name" value="Winged helix-like DNA-binding domain superfamily/Winged helix DNA-binding domain"/>
    <property type="match status" value="1"/>
</dbReference>
<dbReference type="PROSITE" id="PS51755">
    <property type="entry name" value="OMPR_PHOB"/>
    <property type="match status" value="1"/>
</dbReference>
<dbReference type="Pfam" id="PF00486">
    <property type="entry name" value="Trans_reg_C"/>
    <property type="match status" value="1"/>
</dbReference>
<comment type="caution">
    <text evidence="10">The sequence shown here is derived from an EMBL/GenBank/DDBJ whole genome shotgun (WGS) entry which is preliminary data.</text>
</comment>
<feature type="domain" description="Response regulatory" evidence="8">
    <location>
        <begin position="9"/>
        <end position="125"/>
    </location>
</feature>
<dbReference type="GO" id="GO:0006355">
    <property type="term" value="P:regulation of DNA-templated transcription"/>
    <property type="evidence" value="ECO:0007669"/>
    <property type="project" value="InterPro"/>
</dbReference>
<dbReference type="Proteomes" id="UP000178783">
    <property type="component" value="Unassembled WGS sequence"/>
</dbReference>
<evidence type="ECO:0000256" key="1">
    <source>
        <dbReference type="ARBA" id="ARBA00022553"/>
    </source>
</evidence>
<dbReference type="FunFam" id="3.40.50.2300:FF:000001">
    <property type="entry name" value="DNA-binding response regulator PhoB"/>
    <property type="match status" value="1"/>
</dbReference>
<dbReference type="InterPro" id="IPR016032">
    <property type="entry name" value="Sig_transdc_resp-reg_C-effctor"/>
</dbReference>
<feature type="modified residue" description="4-aspartylphosphate" evidence="6">
    <location>
        <position position="58"/>
    </location>
</feature>
<evidence type="ECO:0000256" key="2">
    <source>
        <dbReference type="ARBA" id="ARBA00023012"/>
    </source>
</evidence>
<feature type="DNA-binding region" description="OmpR/PhoB-type" evidence="7">
    <location>
        <begin position="134"/>
        <end position="233"/>
    </location>
</feature>
<proteinExistence type="predicted"/>
<dbReference type="PANTHER" id="PTHR48111">
    <property type="entry name" value="REGULATOR OF RPOS"/>
    <property type="match status" value="1"/>
</dbReference>
<dbReference type="InterPro" id="IPR001867">
    <property type="entry name" value="OmpR/PhoB-type_DNA-bd"/>
</dbReference>
<keyword evidence="2" id="KW-0902">Two-component regulatory system</keyword>
<evidence type="ECO:0008006" key="12">
    <source>
        <dbReference type="Google" id="ProtNLM"/>
    </source>
</evidence>
<sequence>MKDILRKQKILVVDDEKDLSALVSLHMKMAGFEVLTANNGEKALDLSREEKPDLIILDLMLPKIDGWQVCEQLRQNAATKDIPVIMLTARTQIEDKLKGFEAGADDYVTKPFSPRELVARVKRVLARAEAEPSLPKRLIKGKTEINLDDFKVRVSGKEVGLTEKESAILKALVARKGELLTHEQILDSVWGEDIVEYGNIDVHIRHLREKMEADPDNPEIIKTIKGEGYRLEI</sequence>
<keyword evidence="4 7" id="KW-0238">DNA-binding</keyword>
<feature type="domain" description="OmpR/PhoB-type" evidence="9">
    <location>
        <begin position="134"/>
        <end position="233"/>
    </location>
</feature>
<evidence type="ECO:0000256" key="6">
    <source>
        <dbReference type="PROSITE-ProRule" id="PRU00169"/>
    </source>
</evidence>
<dbReference type="GO" id="GO:0000156">
    <property type="term" value="F:phosphorelay response regulator activity"/>
    <property type="evidence" value="ECO:0007669"/>
    <property type="project" value="TreeGrafter"/>
</dbReference>
<evidence type="ECO:0000259" key="9">
    <source>
        <dbReference type="PROSITE" id="PS51755"/>
    </source>
</evidence>
<reference evidence="10 11" key="1">
    <citation type="journal article" date="2016" name="Nat. Commun.">
        <title>Thousands of microbial genomes shed light on interconnected biogeochemical processes in an aquifer system.</title>
        <authorList>
            <person name="Anantharaman K."/>
            <person name="Brown C.T."/>
            <person name="Hug L.A."/>
            <person name="Sharon I."/>
            <person name="Castelle C.J."/>
            <person name="Probst A.J."/>
            <person name="Thomas B.C."/>
            <person name="Singh A."/>
            <person name="Wilkins M.J."/>
            <person name="Karaoz U."/>
            <person name="Brodie E.L."/>
            <person name="Williams K.H."/>
            <person name="Hubbard S.S."/>
            <person name="Banfield J.F."/>
        </authorList>
    </citation>
    <scope>NUCLEOTIDE SEQUENCE [LARGE SCALE GENOMIC DNA]</scope>
</reference>
<evidence type="ECO:0000256" key="7">
    <source>
        <dbReference type="PROSITE-ProRule" id="PRU01091"/>
    </source>
</evidence>
<dbReference type="SUPFAM" id="SSF46894">
    <property type="entry name" value="C-terminal effector domain of the bipartite response regulators"/>
    <property type="match status" value="1"/>
</dbReference>
<dbReference type="STRING" id="1797989.A3H66_01135"/>
<evidence type="ECO:0000313" key="11">
    <source>
        <dbReference type="Proteomes" id="UP000178783"/>
    </source>
</evidence>
<evidence type="ECO:0000313" key="10">
    <source>
        <dbReference type="EMBL" id="OGF24512.1"/>
    </source>
</evidence>
<dbReference type="SUPFAM" id="SSF52172">
    <property type="entry name" value="CheY-like"/>
    <property type="match status" value="1"/>
</dbReference>
<dbReference type="InterPro" id="IPR001789">
    <property type="entry name" value="Sig_transdc_resp-reg_receiver"/>
</dbReference>
<evidence type="ECO:0000256" key="4">
    <source>
        <dbReference type="ARBA" id="ARBA00023125"/>
    </source>
</evidence>
<dbReference type="InterPro" id="IPR039420">
    <property type="entry name" value="WalR-like"/>
</dbReference>
<dbReference type="InterPro" id="IPR036388">
    <property type="entry name" value="WH-like_DNA-bd_sf"/>
</dbReference>
<dbReference type="PANTHER" id="PTHR48111:SF1">
    <property type="entry name" value="TWO-COMPONENT RESPONSE REGULATOR ORR33"/>
    <property type="match status" value="1"/>
</dbReference>
<dbReference type="GO" id="GO:0032993">
    <property type="term" value="C:protein-DNA complex"/>
    <property type="evidence" value="ECO:0007669"/>
    <property type="project" value="TreeGrafter"/>
</dbReference>
<dbReference type="AlphaFoldDB" id="A0A1F5SD83"/>
<dbReference type="Gene3D" id="6.10.250.690">
    <property type="match status" value="1"/>
</dbReference>
<evidence type="ECO:0000256" key="5">
    <source>
        <dbReference type="ARBA" id="ARBA00023163"/>
    </source>
</evidence>
<dbReference type="CDD" id="cd00383">
    <property type="entry name" value="trans_reg_C"/>
    <property type="match status" value="1"/>
</dbReference>
<dbReference type="EMBL" id="MFFW01000012">
    <property type="protein sequence ID" value="OGF24512.1"/>
    <property type="molecule type" value="Genomic_DNA"/>
</dbReference>
<keyword evidence="3" id="KW-0805">Transcription regulation</keyword>
<dbReference type="SMART" id="SM00448">
    <property type="entry name" value="REC"/>
    <property type="match status" value="1"/>
</dbReference>
<dbReference type="PROSITE" id="PS50110">
    <property type="entry name" value="RESPONSE_REGULATORY"/>
    <property type="match status" value="1"/>
</dbReference>
<organism evidence="10 11">
    <name type="scientific">Candidatus Falkowbacteria bacterium RIFCSPLOWO2_02_FULL_45_21</name>
    <dbReference type="NCBI Taxonomy" id="1797989"/>
    <lineage>
        <taxon>Bacteria</taxon>
        <taxon>Candidatus Falkowiibacteriota</taxon>
    </lineage>
</organism>
<dbReference type="Pfam" id="PF00072">
    <property type="entry name" value="Response_reg"/>
    <property type="match status" value="1"/>
</dbReference>
<dbReference type="InterPro" id="IPR011006">
    <property type="entry name" value="CheY-like_superfamily"/>
</dbReference>
<evidence type="ECO:0000256" key="3">
    <source>
        <dbReference type="ARBA" id="ARBA00023015"/>
    </source>
</evidence>
<dbReference type="Gene3D" id="3.40.50.2300">
    <property type="match status" value="1"/>
</dbReference>
<dbReference type="SMART" id="SM00862">
    <property type="entry name" value="Trans_reg_C"/>
    <property type="match status" value="1"/>
</dbReference>
<accession>A0A1F5SD83</accession>
<gene>
    <name evidence="10" type="ORF">A3H66_01135</name>
</gene>
<dbReference type="GO" id="GO:0000976">
    <property type="term" value="F:transcription cis-regulatory region binding"/>
    <property type="evidence" value="ECO:0007669"/>
    <property type="project" value="TreeGrafter"/>
</dbReference>
<evidence type="ECO:0000259" key="8">
    <source>
        <dbReference type="PROSITE" id="PS50110"/>
    </source>
</evidence>
<keyword evidence="5" id="KW-0804">Transcription</keyword>
<dbReference type="GO" id="GO:0005829">
    <property type="term" value="C:cytosol"/>
    <property type="evidence" value="ECO:0007669"/>
    <property type="project" value="TreeGrafter"/>
</dbReference>
<keyword evidence="1 6" id="KW-0597">Phosphoprotein</keyword>
<protein>
    <recommendedName>
        <fullName evidence="12">DNA-binding response regulator</fullName>
    </recommendedName>
</protein>
<name>A0A1F5SD83_9BACT</name>